<dbReference type="EMBL" id="JAJDKZ010000009">
    <property type="protein sequence ID" value="MCB8609854.1"/>
    <property type="molecule type" value="Genomic_DNA"/>
</dbReference>
<dbReference type="GeneID" id="77469549"/>
<name>A0A2T3G3C4_9FIRM</name>
<dbReference type="AlphaFoldDB" id="A0A2T3G3C4"/>
<comment type="caution">
    <text evidence="2">The sequence shown here is derived from an EMBL/GenBank/DDBJ whole genome shotgun (WGS) entry which is preliminary data.</text>
</comment>
<accession>A0A2T3G3C4</accession>
<dbReference type="RefSeq" id="WP_106986831.1">
    <property type="nucleotide sequence ID" value="NZ_JAJDKR010000001.1"/>
</dbReference>
<organism evidence="2 3">
    <name type="scientific">Faecalibacillus faecis</name>
    <dbReference type="NCBI Taxonomy" id="1982628"/>
    <lineage>
        <taxon>Bacteria</taxon>
        <taxon>Bacillati</taxon>
        <taxon>Bacillota</taxon>
        <taxon>Erysipelotrichia</taxon>
        <taxon>Erysipelotrichales</taxon>
        <taxon>Coprobacillaceae</taxon>
        <taxon>Faecalibacillus</taxon>
    </lineage>
</organism>
<keyword evidence="3" id="KW-1185">Reference proteome</keyword>
<gene>
    <name evidence="2" type="ORF">C7U55_00330</name>
    <name evidence="1" type="ORF">LJD69_04515</name>
</gene>
<sequence length="94" mass="10711">MKELIIDLTMVGLLLFGMNGLLNNHYIQNEMVSKNIVAFEQNVKKQKEIKSDEGSYDDLQDNTLSLIVKKISKICIQIIQTIVLLISQFISNIL</sequence>
<reference evidence="1" key="3">
    <citation type="submission" date="2021-10" db="EMBL/GenBank/DDBJ databases">
        <title>Collection of gut derived symbiotic bacterial strains cultured from healthy donors.</title>
        <authorList>
            <person name="Lin H."/>
            <person name="Littmann E."/>
            <person name="Kohout C."/>
            <person name="Pamer E.G."/>
        </authorList>
    </citation>
    <scope>NUCLEOTIDE SEQUENCE</scope>
    <source>
        <strain evidence="1">DFI.4.48</strain>
    </source>
</reference>
<evidence type="ECO:0000313" key="3">
    <source>
        <dbReference type="Proteomes" id="UP000241201"/>
    </source>
</evidence>
<dbReference type="Proteomes" id="UP001198439">
    <property type="component" value="Unassembled WGS sequence"/>
</dbReference>
<evidence type="ECO:0000313" key="2">
    <source>
        <dbReference type="EMBL" id="PST42034.1"/>
    </source>
</evidence>
<proteinExistence type="predicted"/>
<protein>
    <submittedName>
        <fullName evidence="2">Uncharacterized protein</fullName>
    </submittedName>
</protein>
<dbReference type="EMBL" id="PYLP01000001">
    <property type="protein sequence ID" value="PST42034.1"/>
    <property type="molecule type" value="Genomic_DNA"/>
</dbReference>
<reference evidence="3" key="1">
    <citation type="submission" date="2018-03" db="EMBL/GenBank/DDBJ databases">
        <title>Lachnoclostridium SNUG30370 gen.nov., sp.nov., isolated from human faeces.</title>
        <authorList>
            <person name="Seo B."/>
            <person name="Jeon K."/>
            <person name="Ko G."/>
        </authorList>
    </citation>
    <scope>NUCLEOTIDE SEQUENCE [LARGE SCALE GENOMIC DNA]</scope>
    <source>
        <strain evidence="3">SNUG30370</strain>
    </source>
</reference>
<reference evidence="2" key="2">
    <citation type="journal article" date="2019" name="Int. J. Syst. Evol. Microbiol.">
        <title>Faecalibacillus intestinalis gen. nov., sp. nov. and Faecalibacillus faecis sp. nov., isolated from human faeces.</title>
        <authorList>
            <person name="Seo B."/>
            <person name="Jeon K."/>
            <person name="Baek I."/>
            <person name="Lee Y.M."/>
            <person name="Baek K."/>
            <person name="Ko G."/>
        </authorList>
    </citation>
    <scope>NUCLEOTIDE SEQUENCE</scope>
    <source>
        <strain evidence="2">SNUG30370</strain>
    </source>
</reference>
<dbReference type="Proteomes" id="UP000241201">
    <property type="component" value="Unassembled WGS sequence"/>
</dbReference>
<evidence type="ECO:0000313" key="1">
    <source>
        <dbReference type="EMBL" id="MCB8609854.1"/>
    </source>
</evidence>